<evidence type="ECO:0000256" key="2">
    <source>
        <dbReference type="ARBA" id="ARBA00022525"/>
    </source>
</evidence>
<dbReference type="EMBL" id="JARJCW010000149">
    <property type="protein sequence ID" value="KAJ7190439.1"/>
    <property type="molecule type" value="Genomic_DNA"/>
</dbReference>
<dbReference type="PANTHER" id="PTHR47763:SF1">
    <property type="entry name" value="DUF659 DOMAIN-CONTAINING PROTEIN"/>
    <property type="match status" value="1"/>
</dbReference>
<evidence type="ECO:0000256" key="3">
    <source>
        <dbReference type="ARBA" id="ARBA00022729"/>
    </source>
</evidence>
<dbReference type="Gene3D" id="3.40.50.410">
    <property type="entry name" value="von Willebrand factor, type A domain"/>
    <property type="match status" value="1"/>
</dbReference>
<dbReference type="SUPFAM" id="SSF53300">
    <property type="entry name" value="vWA-like"/>
    <property type="match status" value="1"/>
</dbReference>
<evidence type="ECO:0000313" key="5">
    <source>
        <dbReference type="EMBL" id="KAJ7190439.1"/>
    </source>
</evidence>
<dbReference type="PANTHER" id="PTHR47763">
    <property type="entry name" value="ALPHA-PROTEIN KINASE VWKA"/>
    <property type="match status" value="1"/>
</dbReference>
<evidence type="ECO:0000259" key="4">
    <source>
        <dbReference type="Pfam" id="PF25106"/>
    </source>
</evidence>
<feature type="domain" description="Hemicentin-1-like von Willebrand factor A" evidence="4">
    <location>
        <begin position="7"/>
        <end position="122"/>
    </location>
</feature>
<keyword evidence="2" id="KW-0964">Secreted</keyword>
<evidence type="ECO:0000256" key="1">
    <source>
        <dbReference type="ARBA" id="ARBA00004613"/>
    </source>
</evidence>
<evidence type="ECO:0000313" key="6">
    <source>
        <dbReference type="Proteomes" id="UP001219525"/>
    </source>
</evidence>
<reference evidence="5" key="1">
    <citation type="submission" date="2023-03" db="EMBL/GenBank/DDBJ databases">
        <title>Massive genome expansion in bonnet fungi (Mycena s.s.) driven by repeated elements and novel gene families across ecological guilds.</title>
        <authorList>
            <consortium name="Lawrence Berkeley National Laboratory"/>
            <person name="Harder C.B."/>
            <person name="Miyauchi S."/>
            <person name="Viragh M."/>
            <person name="Kuo A."/>
            <person name="Thoen E."/>
            <person name="Andreopoulos B."/>
            <person name="Lu D."/>
            <person name="Skrede I."/>
            <person name="Drula E."/>
            <person name="Henrissat B."/>
            <person name="Morin E."/>
            <person name="Kohler A."/>
            <person name="Barry K."/>
            <person name="LaButti K."/>
            <person name="Morin E."/>
            <person name="Salamov A."/>
            <person name="Lipzen A."/>
            <person name="Mereny Z."/>
            <person name="Hegedus B."/>
            <person name="Baldrian P."/>
            <person name="Stursova M."/>
            <person name="Weitz H."/>
            <person name="Taylor A."/>
            <person name="Grigoriev I.V."/>
            <person name="Nagy L.G."/>
            <person name="Martin F."/>
            <person name="Kauserud H."/>
        </authorList>
    </citation>
    <scope>NUCLEOTIDE SEQUENCE</scope>
    <source>
        <strain evidence="5">9144</strain>
    </source>
</reference>
<dbReference type="Proteomes" id="UP001219525">
    <property type="component" value="Unassembled WGS sequence"/>
</dbReference>
<comment type="caution">
    <text evidence="5">The sequence shown here is derived from an EMBL/GenBank/DDBJ whole genome shotgun (WGS) entry which is preliminary data.</text>
</comment>
<dbReference type="CDD" id="cd00198">
    <property type="entry name" value="vWFA"/>
    <property type="match status" value="1"/>
</dbReference>
<dbReference type="GO" id="GO:0004674">
    <property type="term" value="F:protein serine/threonine kinase activity"/>
    <property type="evidence" value="ECO:0007669"/>
    <property type="project" value="TreeGrafter"/>
</dbReference>
<dbReference type="InterPro" id="IPR036465">
    <property type="entry name" value="vWFA_dom_sf"/>
</dbReference>
<sequence>MSDTDCVFLHDSTGSQQPYINAARDQVMDTVQKIHAALGSRARFRVVAFRDHREQGDTWAVHSSNPFTTDAGQLQRQLDELVADGGGDGPEAQIDGLYAALNSDWRGGAKRIVTIITDSPPHGIGEPRDTVPASHPGYMTADGIIREFVERRVRLNVIGCYPEMGSYSSRTSDWYQNFARVTTGKFFKLETTAPVSVHHSLVGTVLHAGDLHAIADDWNSWITARAGRGSLVDDLHAELRSRGTQCHDVYCTDYSGKDVQYSKRDITRESVDSVVAHALKGLDGGAQLNEARDDLADAFLD</sequence>
<protein>
    <recommendedName>
        <fullName evidence="4">Hemicentin-1-like von Willebrand factor A domain-containing protein</fullName>
    </recommendedName>
</protein>
<keyword evidence="6" id="KW-1185">Reference proteome</keyword>
<dbReference type="GO" id="GO:0005737">
    <property type="term" value="C:cytoplasm"/>
    <property type="evidence" value="ECO:0007669"/>
    <property type="project" value="TreeGrafter"/>
</dbReference>
<proteinExistence type="predicted"/>
<accession>A0AAD6URG2</accession>
<gene>
    <name evidence="5" type="ORF">GGX14DRAFT_579816</name>
</gene>
<dbReference type="Pfam" id="PF25106">
    <property type="entry name" value="VWA_4"/>
    <property type="match status" value="1"/>
</dbReference>
<dbReference type="InterPro" id="IPR052969">
    <property type="entry name" value="Thr-specific_kinase-like"/>
</dbReference>
<comment type="subcellular location">
    <subcellularLocation>
        <location evidence="1">Secreted</location>
    </subcellularLocation>
</comment>
<dbReference type="InterPro" id="IPR056861">
    <property type="entry name" value="HMCN1-like_VWA"/>
</dbReference>
<dbReference type="AlphaFoldDB" id="A0AAD6URG2"/>
<keyword evidence="3" id="KW-0732">Signal</keyword>
<organism evidence="5 6">
    <name type="scientific">Mycena pura</name>
    <dbReference type="NCBI Taxonomy" id="153505"/>
    <lineage>
        <taxon>Eukaryota</taxon>
        <taxon>Fungi</taxon>
        <taxon>Dikarya</taxon>
        <taxon>Basidiomycota</taxon>
        <taxon>Agaricomycotina</taxon>
        <taxon>Agaricomycetes</taxon>
        <taxon>Agaricomycetidae</taxon>
        <taxon>Agaricales</taxon>
        <taxon>Marasmiineae</taxon>
        <taxon>Mycenaceae</taxon>
        <taxon>Mycena</taxon>
    </lineage>
</organism>
<name>A0AAD6URG2_9AGAR</name>